<dbReference type="GO" id="GO:0000981">
    <property type="term" value="F:DNA-binding transcription factor activity, RNA polymerase II-specific"/>
    <property type="evidence" value="ECO:0007669"/>
    <property type="project" value="TreeGrafter"/>
</dbReference>
<dbReference type="GO" id="GO:0000978">
    <property type="term" value="F:RNA polymerase II cis-regulatory region sequence-specific DNA binding"/>
    <property type="evidence" value="ECO:0007669"/>
    <property type="project" value="TreeGrafter"/>
</dbReference>
<evidence type="ECO:0000256" key="3">
    <source>
        <dbReference type="ARBA" id="ARBA00023125"/>
    </source>
</evidence>
<keyword evidence="1 5" id="KW-0479">Metal-binding</keyword>
<keyword evidence="7" id="KW-0812">Transmembrane</keyword>
<dbReference type="AlphaFoldDB" id="A0A0V1MEB3"/>
<dbReference type="GO" id="GO:0007548">
    <property type="term" value="P:sex differentiation"/>
    <property type="evidence" value="ECO:0007669"/>
    <property type="project" value="TreeGrafter"/>
</dbReference>
<evidence type="ECO:0000256" key="7">
    <source>
        <dbReference type="SAM" id="Phobius"/>
    </source>
</evidence>
<dbReference type="EMBL" id="JYDO01000123">
    <property type="protein sequence ID" value="KRZ70005.1"/>
    <property type="molecule type" value="Genomic_DNA"/>
</dbReference>
<comment type="caution">
    <text evidence="9">The sequence shown here is derived from an EMBL/GenBank/DDBJ whole genome shotgun (WGS) entry which is preliminary data.</text>
</comment>
<keyword evidence="10" id="KW-1185">Reference proteome</keyword>
<feature type="DNA-binding region" description="DM" evidence="5">
    <location>
        <begin position="383"/>
        <end position="430"/>
    </location>
</feature>
<feature type="compositionally biased region" description="Low complexity" evidence="6">
    <location>
        <begin position="348"/>
        <end position="360"/>
    </location>
</feature>
<dbReference type="PROSITE" id="PS40000">
    <property type="entry name" value="DM_1"/>
    <property type="match status" value="1"/>
</dbReference>
<dbReference type="SUPFAM" id="SSF82927">
    <property type="entry name" value="Cysteine-rich DNA binding domain, (DM domain)"/>
    <property type="match status" value="2"/>
</dbReference>
<gene>
    <name evidence="9" type="primary">mab-3</name>
    <name evidence="9" type="ORF">T10_12374</name>
</gene>
<dbReference type="PANTHER" id="PTHR12322:SF116">
    <property type="entry name" value="DOUBLESEX-MAB RELATED 99B"/>
    <property type="match status" value="1"/>
</dbReference>
<feature type="domain" description="DM" evidence="8">
    <location>
        <begin position="299"/>
        <end position="347"/>
    </location>
</feature>
<protein>
    <submittedName>
        <fullName evidence="9">Protein male abnormal 3</fullName>
    </submittedName>
</protein>
<organism evidence="9 10">
    <name type="scientific">Trichinella papuae</name>
    <dbReference type="NCBI Taxonomy" id="268474"/>
    <lineage>
        <taxon>Eukaryota</taxon>
        <taxon>Metazoa</taxon>
        <taxon>Ecdysozoa</taxon>
        <taxon>Nematoda</taxon>
        <taxon>Enoplea</taxon>
        <taxon>Dorylaimia</taxon>
        <taxon>Trichinellida</taxon>
        <taxon>Trichinellidae</taxon>
        <taxon>Trichinella</taxon>
    </lineage>
</organism>
<keyword evidence="2 5" id="KW-0862">Zinc</keyword>
<comment type="subcellular location">
    <subcellularLocation>
        <location evidence="5">Nucleus</location>
    </subcellularLocation>
</comment>
<dbReference type="Gene3D" id="4.10.1040.10">
    <property type="entry name" value="DM DNA-binding domain"/>
    <property type="match status" value="2"/>
</dbReference>
<reference evidence="9 10" key="1">
    <citation type="submission" date="2015-01" db="EMBL/GenBank/DDBJ databases">
        <title>Evolution of Trichinella species and genotypes.</title>
        <authorList>
            <person name="Korhonen P.K."/>
            <person name="Edoardo P."/>
            <person name="Giuseppe L.R."/>
            <person name="Gasser R.B."/>
        </authorList>
    </citation>
    <scope>NUCLEOTIDE SEQUENCE [LARGE SCALE GENOMIC DNA]</scope>
    <source>
        <strain evidence="9">ISS1980</strain>
    </source>
</reference>
<dbReference type="PROSITE" id="PS50809">
    <property type="entry name" value="DM_2"/>
    <property type="match status" value="2"/>
</dbReference>
<dbReference type="SMART" id="SM00301">
    <property type="entry name" value="DM"/>
    <property type="match status" value="2"/>
</dbReference>
<feature type="region of interest" description="Disordered" evidence="6">
    <location>
        <begin position="488"/>
        <end position="534"/>
    </location>
</feature>
<feature type="domain" description="DM" evidence="8">
    <location>
        <begin position="383"/>
        <end position="430"/>
    </location>
</feature>
<dbReference type="GO" id="GO:0005634">
    <property type="term" value="C:nucleus"/>
    <property type="evidence" value="ECO:0007669"/>
    <property type="project" value="UniProtKB-SubCell"/>
</dbReference>
<evidence type="ECO:0000256" key="2">
    <source>
        <dbReference type="ARBA" id="ARBA00022833"/>
    </source>
</evidence>
<evidence type="ECO:0000256" key="6">
    <source>
        <dbReference type="SAM" id="MobiDB-lite"/>
    </source>
</evidence>
<evidence type="ECO:0000256" key="5">
    <source>
        <dbReference type="PROSITE-ProRule" id="PRU00070"/>
    </source>
</evidence>
<feature type="transmembrane region" description="Helical" evidence="7">
    <location>
        <begin position="138"/>
        <end position="160"/>
    </location>
</feature>
<evidence type="ECO:0000313" key="10">
    <source>
        <dbReference type="Proteomes" id="UP000054843"/>
    </source>
</evidence>
<dbReference type="GO" id="GO:0046872">
    <property type="term" value="F:metal ion binding"/>
    <property type="evidence" value="ECO:0007669"/>
    <property type="project" value="UniProtKB-KW"/>
</dbReference>
<dbReference type="STRING" id="268474.A0A0V1MEB3"/>
<evidence type="ECO:0000259" key="8">
    <source>
        <dbReference type="PROSITE" id="PS50809"/>
    </source>
</evidence>
<proteinExistence type="predicted"/>
<accession>A0A0V1MEB3</accession>
<keyword evidence="7" id="KW-1133">Transmembrane helix</keyword>
<evidence type="ECO:0000313" key="9">
    <source>
        <dbReference type="EMBL" id="KRZ70005.1"/>
    </source>
</evidence>
<keyword evidence="3 5" id="KW-0238">DNA-binding</keyword>
<sequence>MKNVQNLRYVLSLPRTRRTSFINIPRLLRARLNRLIVLCDRTGCRLQLGVKKPCTPACGATEVEYRSSGMCVCVFAICGTKIAYRLSMVHSTRRIIIIIVYVEDRDRERVIENSRWRLFACYPRVAIRLVVHSHNLPVTVLLLFVVCAWVICAFCARYPVLNFSAGRGISYPTSLQVVTVSSTSSSPLFFGQQACGRQAAAGAAGSFSFFTSDGTLPYVVEGNNTDRSSGRISMEPRCHYDQSIVAPAPAGPTTTTTTTPTMIDFKAPAPPAPQPVLMTTPASPIQRAAVKAPMRTYHCQRCLNHGKEVARKGHKRFCEWASCTCVQCVLVERRKMLNREINSECERSQQPGSSSSSSNGSDREAAGRITHKRKSRNPKCARCGVHARHMEPPPLKGHKKVCPYQECACYKCQLVTQRRSVMARQIHLRRSQKAKQKNGSVIFGSQTDTSDEKLNMLLANDTASSVTNVQSVRTVTNGGCPMEMLMSPPSMLSVSGDISQQQQQQQQHQHHHQHHHHQQQQQQPPTPTTLQHPSPMVYLVSGESEKKVFTHAMQPNPQASRYIQPPSGESAYPYDLHVAWQKGFTCQPQQNKTQQLWKICTSRSFAHPVFAHLYTAYSNIYIHMHMWKSAVALEATTSRENGHRARGLSISRSCQYTGGVYNPSTVLNSLFSTTAHATHQWLPVSSRADQGGNDQLLASLIARLQSTLLRNAASASSANILDSSSSSSSSVASFLPAGCFLQPLGSSNRWNLPLFTMAFLSTPEDLQRLSLQLNQHFTMKNFTTFPLERCKNNKLSV</sequence>
<name>A0A0V1MEB3_9BILA</name>
<feature type="DNA-binding region" description="DM" evidence="5">
    <location>
        <begin position="299"/>
        <end position="347"/>
    </location>
</feature>
<dbReference type="OrthoDB" id="5920182at2759"/>
<feature type="compositionally biased region" description="Basic residues" evidence="6">
    <location>
        <begin position="508"/>
        <end position="518"/>
    </location>
</feature>
<evidence type="ECO:0000256" key="1">
    <source>
        <dbReference type="ARBA" id="ARBA00022723"/>
    </source>
</evidence>
<dbReference type="Pfam" id="PF00751">
    <property type="entry name" value="DM"/>
    <property type="match status" value="2"/>
</dbReference>
<evidence type="ECO:0000256" key="4">
    <source>
        <dbReference type="ARBA" id="ARBA00023242"/>
    </source>
</evidence>
<dbReference type="InterPro" id="IPR001275">
    <property type="entry name" value="DM_DNA-bd"/>
</dbReference>
<dbReference type="InterPro" id="IPR036407">
    <property type="entry name" value="DM_DNA-bd_sf"/>
</dbReference>
<feature type="region of interest" description="Disordered" evidence="6">
    <location>
        <begin position="342"/>
        <end position="377"/>
    </location>
</feature>
<dbReference type="InterPro" id="IPR026607">
    <property type="entry name" value="DMRT"/>
</dbReference>
<dbReference type="Proteomes" id="UP000054843">
    <property type="component" value="Unassembled WGS sequence"/>
</dbReference>
<feature type="compositionally biased region" description="Low complexity" evidence="6">
    <location>
        <begin position="488"/>
        <end position="507"/>
    </location>
</feature>
<keyword evidence="4 5" id="KW-0539">Nucleus</keyword>
<dbReference type="PANTHER" id="PTHR12322">
    <property type="entry name" value="DOUBLESEX AND MAB-3 RELATED TRANSCRIPTION FACTOR DMRT"/>
    <property type="match status" value="1"/>
</dbReference>
<keyword evidence="7" id="KW-0472">Membrane</keyword>